<proteinExistence type="predicted"/>
<dbReference type="AlphaFoldDB" id="A0A1H3MYM1"/>
<feature type="region of interest" description="Disordered" evidence="1">
    <location>
        <begin position="185"/>
        <end position="204"/>
    </location>
</feature>
<keyword evidence="4" id="KW-1185">Reference proteome</keyword>
<dbReference type="RefSeq" id="WP_092551125.1">
    <property type="nucleotide sequence ID" value="NZ_FNPZ01000001.1"/>
</dbReference>
<dbReference type="OrthoDB" id="9796770at2"/>
<dbReference type="InterPro" id="IPR050266">
    <property type="entry name" value="AB_hydrolase_sf"/>
</dbReference>
<evidence type="ECO:0000313" key="4">
    <source>
        <dbReference type="Proteomes" id="UP000198891"/>
    </source>
</evidence>
<dbReference type="GO" id="GO:0003824">
    <property type="term" value="F:catalytic activity"/>
    <property type="evidence" value="ECO:0007669"/>
    <property type="project" value="InterPro"/>
</dbReference>
<dbReference type="InterPro" id="IPR029058">
    <property type="entry name" value="AB_hydrolase_fold"/>
</dbReference>
<dbReference type="InterPro" id="IPR000073">
    <property type="entry name" value="AB_hydrolase_1"/>
</dbReference>
<dbReference type="PRINTS" id="PR00412">
    <property type="entry name" value="EPOXHYDRLASE"/>
</dbReference>
<dbReference type="STRING" id="381665.SAMN05216554_1615"/>
<name>A0A1H3MYM1_9MICO</name>
<evidence type="ECO:0000259" key="2">
    <source>
        <dbReference type="Pfam" id="PF12697"/>
    </source>
</evidence>
<dbReference type="Gene3D" id="3.40.50.1820">
    <property type="entry name" value="alpha/beta hydrolase"/>
    <property type="match status" value="1"/>
</dbReference>
<dbReference type="PRINTS" id="PR00111">
    <property type="entry name" value="ABHYDROLASE"/>
</dbReference>
<feature type="domain" description="AB hydrolase-1" evidence="2">
    <location>
        <begin position="32"/>
        <end position="266"/>
    </location>
</feature>
<protein>
    <submittedName>
        <fullName evidence="3">Pimeloyl-ACP methyl ester carboxylesterase</fullName>
    </submittedName>
</protein>
<reference evidence="3 4" key="1">
    <citation type="submission" date="2016-10" db="EMBL/GenBank/DDBJ databases">
        <authorList>
            <person name="de Groot N.N."/>
        </authorList>
    </citation>
    <scope>NUCLEOTIDE SEQUENCE [LARGE SCALE GENOMIC DNA]</scope>
    <source>
        <strain evidence="3 4">CGMCC 4.3491</strain>
    </source>
</reference>
<dbReference type="Pfam" id="PF12697">
    <property type="entry name" value="Abhydrolase_6"/>
    <property type="match status" value="1"/>
</dbReference>
<dbReference type="GO" id="GO:0016020">
    <property type="term" value="C:membrane"/>
    <property type="evidence" value="ECO:0007669"/>
    <property type="project" value="TreeGrafter"/>
</dbReference>
<evidence type="ECO:0000313" key="3">
    <source>
        <dbReference type="EMBL" id="SDY81593.1"/>
    </source>
</evidence>
<organism evidence="3 4">
    <name type="scientific">Herbiconiux ginsengi</name>
    <dbReference type="NCBI Taxonomy" id="381665"/>
    <lineage>
        <taxon>Bacteria</taxon>
        <taxon>Bacillati</taxon>
        <taxon>Actinomycetota</taxon>
        <taxon>Actinomycetes</taxon>
        <taxon>Micrococcales</taxon>
        <taxon>Microbacteriaceae</taxon>
        <taxon>Herbiconiux</taxon>
    </lineage>
</organism>
<evidence type="ECO:0000256" key="1">
    <source>
        <dbReference type="SAM" id="MobiDB-lite"/>
    </source>
</evidence>
<dbReference type="InterPro" id="IPR000639">
    <property type="entry name" value="Epox_hydrolase-like"/>
</dbReference>
<dbReference type="PANTHER" id="PTHR43798:SF33">
    <property type="entry name" value="HYDROLASE, PUTATIVE (AFU_ORTHOLOGUE AFUA_2G14860)-RELATED"/>
    <property type="match status" value="1"/>
</dbReference>
<gene>
    <name evidence="3" type="ORF">SAMN05216554_1615</name>
</gene>
<dbReference type="PANTHER" id="PTHR43798">
    <property type="entry name" value="MONOACYLGLYCEROL LIPASE"/>
    <property type="match status" value="1"/>
</dbReference>
<dbReference type="EMBL" id="FNPZ01000001">
    <property type="protein sequence ID" value="SDY81593.1"/>
    <property type="molecule type" value="Genomic_DNA"/>
</dbReference>
<sequence>MNATDRTSILRHLDRGEGRLAYGLAGSGPLVVTSPGMGDLRSTWRALSPQLVAAGYRVADAELRGHGDSDAGFSSYGDSETADDLIALIDELGGPAVIVGNSMSAGSAVLVAARRPELVAGLVLVGPFVRNPPMNPLLAGLFRVMMTRPWAAAMWNAYLPSLYAGRKPADFAEYRASVRDAMRRPGHAAAFSRTTHTSHAESEQRVGSVVAPALVVMGDGDPDFRDPAGEARWIEEQLAGAGRGGAEIVMVPDAGHYPHAQHPEIVTPAVLAFVSGLPLAADGGFERG</sequence>
<dbReference type="Proteomes" id="UP000198891">
    <property type="component" value="Unassembled WGS sequence"/>
</dbReference>
<accession>A0A1H3MYM1</accession>
<dbReference type="SUPFAM" id="SSF53474">
    <property type="entry name" value="alpha/beta-Hydrolases"/>
    <property type="match status" value="1"/>
</dbReference>